<dbReference type="AlphaFoldDB" id="A0A150Q6J0"/>
<accession>A0A150Q6J0</accession>
<feature type="region of interest" description="Disordered" evidence="1">
    <location>
        <begin position="65"/>
        <end position="93"/>
    </location>
</feature>
<protein>
    <submittedName>
        <fullName evidence="2">Uncharacterized protein</fullName>
    </submittedName>
</protein>
<evidence type="ECO:0000256" key="1">
    <source>
        <dbReference type="SAM" id="MobiDB-lite"/>
    </source>
</evidence>
<comment type="caution">
    <text evidence="2">The sequence shown here is derived from an EMBL/GenBank/DDBJ whole genome shotgun (WGS) entry which is preliminary data.</text>
</comment>
<name>A0A150Q6J0_SORCE</name>
<sequence length="93" mass="10052">MRCSGELAGADRRGKLFRDRIAHATPRRGARRAPGGDPARHEVIAPMLRRAGRLFACAVLSGGPGCTERPRAEPGQAAEQLLTRRKRPLGSAR</sequence>
<organism evidence="2 3">
    <name type="scientific">Sorangium cellulosum</name>
    <name type="common">Polyangium cellulosum</name>
    <dbReference type="NCBI Taxonomy" id="56"/>
    <lineage>
        <taxon>Bacteria</taxon>
        <taxon>Pseudomonadati</taxon>
        <taxon>Myxococcota</taxon>
        <taxon>Polyangia</taxon>
        <taxon>Polyangiales</taxon>
        <taxon>Polyangiaceae</taxon>
        <taxon>Sorangium</taxon>
    </lineage>
</organism>
<feature type="region of interest" description="Disordered" evidence="1">
    <location>
        <begin position="17"/>
        <end position="40"/>
    </location>
</feature>
<dbReference type="EMBL" id="JEMA01001022">
    <property type="protein sequence ID" value="KYF63258.1"/>
    <property type="molecule type" value="Genomic_DNA"/>
</dbReference>
<evidence type="ECO:0000313" key="3">
    <source>
        <dbReference type="Proteomes" id="UP000075260"/>
    </source>
</evidence>
<gene>
    <name evidence="2" type="ORF">BE15_02845</name>
</gene>
<proteinExistence type="predicted"/>
<evidence type="ECO:0000313" key="2">
    <source>
        <dbReference type="EMBL" id="KYF63258.1"/>
    </source>
</evidence>
<feature type="compositionally biased region" description="Basic residues" evidence="1">
    <location>
        <begin position="83"/>
        <end position="93"/>
    </location>
</feature>
<reference evidence="2 3" key="1">
    <citation type="submission" date="2014-02" db="EMBL/GenBank/DDBJ databases">
        <title>The small core and large imbalanced accessory genome model reveals a collaborative survival strategy of Sorangium cellulosum strains in nature.</title>
        <authorList>
            <person name="Han K."/>
            <person name="Peng R."/>
            <person name="Blom J."/>
            <person name="Li Y.-Z."/>
        </authorList>
    </citation>
    <scope>NUCLEOTIDE SEQUENCE [LARGE SCALE GENOMIC DNA]</scope>
    <source>
        <strain evidence="2 3">So0008-312</strain>
    </source>
</reference>
<dbReference type="Proteomes" id="UP000075260">
    <property type="component" value="Unassembled WGS sequence"/>
</dbReference>